<feature type="transmembrane region" description="Helical" evidence="5">
    <location>
        <begin position="40"/>
        <end position="61"/>
    </location>
</feature>
<protein>
    <submittedName>
        <fullName evidence="6">Natural resistance-associated macrophage protein</fullName>
    </submittedName>
</protein>
<organism evidence="6 7">
    <name type="scientific">Rubritalea squalenifaciens DSM 18772</name>
    <dbReference type="NCBI Taxonomy" id="1123071"/>
    <lineage>
        <taxon>Bacteria</taxon>
        <taxon>Pseudomonadati</taxon>
        <taxon>Verrucomicrobiota</taxon>
        <taxon>Verrucomicrobiia</taxon>
        <taxon>Verrucomicrobiales</taxon>
        <taxon>Rubritaleaceae</taxon>
        <taxon>Rubritalea</taxon>
    </lineage>
</organism>
<keyword evidence="2 5" id="KW-0812">Transmembrane</keyword>
<accession>A0A1M6BAV1</accession>
<name>A0A1M6BAV1_9BACT</name>
<feature type="transmembrane region" description="Helical" evidence="5">
    <location>
        <begin position="531"/>
        <end position="550"/>
    </location>
</feature>
<evidence type="ECO:0000256" key="5">
    <source>
        <dbReference type="SAM" id="Phobius"/>
    </source>
</evidence>
<dbReference type="Pfam" id="PF01566">
    <property type="entry name" value="Nramp"/>
    <property type="match status" value="1"/>
</dbReference>
<evidence type="ECO:0000256" key="3">
    <source>
        <dbReference type="ARBA" id="ARBA00022989"/>
    </source>
</evidence>
<keyword evidence="3 5" id="KW-1133">Transmembrane helix</keyword>
<feature type="transmembrane region" description="Helical" evidence="5">
    <location>
        <begin position="223"/>
        <end position="243"/>
    </location>
</feature>
<dbReference type="InParanoid" id="A0A1M6BAV1"/>
<dbReference type="AlphaFoldDB" id="A0A1M6BAV1"/>
<reference evidence="6 7" key="1">
    <citation type="submission" date="2016-11" db="EMBL/GenBank/DDBJ databases">
        <authorList>
            <person name="Jaros S."/>
            <person name="Januszkiewicz K."/>
            <person name="Wedrychowicz H."/>
        </authorList>
    </citation>
    <scope>NUCLEOTIDE SEQUENCE [LARGE SCALE GENOMIC DNA]</scope>
    <source>
        <strain evidence="6 7">DSM 18772</strain>
    </source>
</reference>
<feature type="transmembrane region" description="Helical" evidence="5">
    <location>
        <begin position="82"/>
        <end position="104"/>
    </location>
</feature>
<dbReference type="STRING" id="1123071.SAMN02745181_0163"/>
<sequence length="556" mass="59260">MKFLQYAKQSGPGWVQAAVTLGGGSLVGALYLGVIGGYEFLWLQPLAMLCGIIMLSAISYVTLSNEERPFRLVQKKVSPALAWGWLIATVIADTVFCAAQFSLGSGALTGNLGVDINPYVITGSFFIICLSLLAISQKEGKASKIIDNVLKVLVAIIVLSFMGVVATLALKGAINWGHLFGGLIPDFSALFKPTDQINTAIQATGDQAEYWTNYVTGEQRSKIITAFGTAVGINMTFLLPYSLRKKGWGKEQRELSRFDLVFGLFIPFMLGASALVISSAASFHAKHADVISAEGKPLEGMEGIYYEVLDKRIASSDDTYADDVKEMKSLSKDIALWEKEGGPAEEILNAQAQLTLLSEAVATKRDEVPLQEKQLAAMLSNRKASNLAKSLEPFLGSSAQLIFGVGVLAMAISTMLVHMMMNGYAISEAFNKLGNAKVFMLGAAMPATAGLFSPILWDGPSKAAMQVPAAVIATTLLPIAYLAFLLLMNSKSALGEELPKKRGLINILMILSAGIASFASVWALSSKGTEGMIGIVALGVLALVGIFGFVKNNKVA</sequence>
<dbReference type="InterPro" id="IPR001046">
    <property type="entry name" value="NRAMP_fam"/>
</dbReference>
<comment type="subcellular location">
    <subcellularLocation>
        <location evidence="1">Membrane</location>
        <topology evidence="1">Multi-pass membrane protein</topology>
    </subcellularLocation>
</comment>
<evidence type="ECO:0000256" key="2">
    <source>
        <dbReference type="ARBA" id="ARBA00022692"/>
    </source>
</evidence>
<feature type="transmembrane region" description="Helical" evidence="5">
    <location>
        <begin position="116"/>
        <end position="136"/>
    </location>
</feature>
<feature type="transmembrane region" description="Helical" evidence="5">
    <location>
        <begin position="438"/>
        <end position="457"/>
    </location>
</feature>
<feature type="transmembrane region" description="Helical" evidence="5">
    <location>
        <begin position="12"/>
        <end position="34"/>
    </location>
</feature>
<feature type="transmembrane region" description="Helical" evidence="5">
    <location>
        <begin position="255"/>
        <end position="277"/>
    </location>
</feature>
<dbReference type="GO" id="GO:0016020">
    <property type="term" value="C:membrane"/>
    <property type="evidence" value="ECO:0007669"/>
    <property type="project" value="UniProtKB-SubCell"/>
</dbReference>
<evidence type="ECO:0000256" key="1">
    <source>
        <dbReference type="ARBA" id="ARBA00004141"/>
    </source>
</evidence>
<dbReference type="OrthoDB" id="9787548at2"/>
<feature type="transmembrane region" description="Helical" evidence="5">
    <location>
        <begin position="463"/>
        <end position="487"/>
    </location>
</feature>
<dbReference type="RefSeq" id="WP_143157615.1">
    <property type="nucleotide sequence ID" value="NZ_FQYR01000002.1"/>
</dbReference>
<feature type="transmembrane region" description="Helical" evidence="5">
    <location>
        <begin position="148"/>
        <end position="170"/>
    </location>
</feature>
<dbReference type="GO" id="GO:0046873">
    <property type="term" value="F:metal ion transmembrane transporter activity"/>
    <property type="evidence" value="ECO:0007669"/>
    <property type="project" value="InterPro"/>
</dbReference>
<proteinExistence type="predicted"/>
<dbReference type="EMBL" id="FQYR01000002">
    <property type="protein sequence ID" value="SHI45842.1"/>
    <property type="molecule type" value="Genomic_DNA"/>
</dbReference>
<feature type="transmembrane region" description="Helical" evidence="5">
    <location>
        <begin position="399"/>
        <end position="417"/>
    </location>
</feature>
<keyword evidence="7" id="KW-1185">Reference proteome</keyword>
<evidence type="ECO:0000313" key="7">
    <source>
        <dbReference type="Proteomes" id="UP000184510"/>
    </source>
</evidence>
<dbReference type="Proteomes" id="UP000184510">
    <property type="component" value="Unassembled WGS sequence"/>
</dbReference>
<evidence type="ECO:0000256" key="4">
    <source>
        <dbReference type="ARBA" id="ARBA00023136"/>
    </source>
</evidence>
<evidence type="ECO:0000313" key="6">
    <source>
        <dbReference type="EMBL" id="SHI45842.1"/>
    </source>
</evidence>
<feature type="transmembrane region" description="Helical" evidence="5">
    <location>
        <begin position="507"/>
        <end position="525"/>
    </location>
</feature>
<keyword evidence="4 5" id="KW-0472">Membrane</keyword>
<gene>
    <name evidence="6" type="ORF">SAMN02745181_0163</name>
</gene>